<dbReference type="Gene3D" id="1.10.2020.10">
    <property type="entry name" value="uronate isomerase, domain 2, chain A"/>
    <property type="match status" value="1"/>
</dbReference>
<dbReference type="SUPFAM" id="SSF51556">
    <property type="entry name" value="Metallo-dependent hydrolases"/>
    <property type="match status" value="1"/>
</dbReference>
<dbReference type="EMBL" id="JBHTLU010000013">
    <property type="protein sequence ID" value="MFD1220168.1"/>
    <property type="molecule type" value="Genomic_DNA"/>
</dbReference>
<dbReference type="InterPro" id="IPR032466">
    <property type="entry name" value="Metal_Hydrolase"/>
</dbReference>
<organism evidence="1 2">
    <name type="scientific">Paenibacillus vulneris</name>
    <dbReference type="NCBI Taxonomy" id="1133364"/>
    <lineage>
        <taxon>Bacteria</taxon>
        <taxon>Bacillati</taxon>
        <taxon>Bacillota</taxon>
        <taxon>Bacilli</taxon>
        <taxon>Bacillales</taxon>
        <taxon>Paenibacillaceae</taxon>
        <taxon>Paenibacillus</taxon>
    </lineage>
</organism>
<evidence type="ECO:0000313" key="2">
    <source>
        <dbReference type="Proteomes" id="UP001597180"/>
    </source>
</evidence>
<proteinExistence type="predicted"/>
<dbReference type="Gene3D" id="3.20.20.140">
    <property type="entry name" value="Metal-dependent hydrolases"/>
    <property type="match status" value="1"/>
</dbReference>
<evidence type="ECO:0000313" key="1">
    <source>
        <dbReference type="EMBL" id="MFD1220168.1"/>
    </source>
</evidence>
<dbReference type="Proteomes" id="UP001597180">
    <property type="component" value="Unassembled WGS sequence"/>
</dbReference>
<dbReference type="GO" id="GO:0016853">
    <property type="term" value="F:isomerase activity"/>
    <property type="evidence" value="ECO:0007669"/>
    <property type="project" value="UniProtKB-KW"/>
</dbReference>
<keyword evidence="1" id="KW-0413">Isomerase</keyword>
<gene>
    <name evidence="1" type="ORF">ACFQ4B_08560</name>
</gene>
<accession>A0ABW3UHF9</accession>
<comment type="caution">
    <text evidence="1">The sequence shown here is derived from an EMBL/GenBank/DDBJ whole genome shotgun (WGS) entry which is preliminary data.</text>
</comment>
<reference evidence="2" key="1">
    <citation type="journal article" date="2019" name="Int. J. Syst. Evol. Microbiol.">
        <title>The Global Catalogue of Microorganisms (GCM) 10K type strain sequencing project: providing services to taxonomists for standard genome sequencing and annotation.</title>
        <authorList>
            <consortium name="The Broad Institute Genomics Platform"/>
            <consortium name="The Broad Institute Genome Sequencing Center for Infectious Disease"/>
            <person name="Wu L."/>
            <person name="Ma J."/>
        </authorList>
    </citation>
    <scope>NUCLEOTIDE SEQUENCE [LARGE SCALE GENOMIC DNA]</scope>
    <source>
        <strain evidence="2">CCUG 53270</strain>
    </source>
</reference>
<keyword evidence="2" id="KW-1185">Reference proteome</keyword>
<protein>
    <submittedName>
        <fullName evidence="1">Glucuronate isomerase</fullName>
    </submittedName>
</protein>
<dbReference type="RefSeq" id="WP_345586923.1">
    <property type="nucleotide sequence ID" value="NZ_BAABJG010000006.1"/>
</dbReference>
<name>A0ABW3UHF9_9BACL</name>
<sequence>MLNQKAFIEEIMGFDVLDTHTHLVGQQLSARDFWEIAHYFWLNREMQAAGYPDQAMELPEDERIESFLSAYKASRNTLMNWVFTHIFKDLYGIEIRDAQSIREADAAVRASNDRPGWAQEVADKLNIRAFVTNMPDHAKCSHMNRDAILIPRVDGRLFEWTKQIHQADQREQALEEVTQSIRDLIASYKEWGCPGIMTTLPGYDAKANEEVPLQTATRDQLMMRVLHTICGILEQNGMFLQLFLGVERSWCDTAIPVNDPLRIAKLSGLFARYRISFELVVASELNNLDVVQAAWNYPNVHVGGMWWFNFRASTYRDIMQYRMEALPGIKSSLIVSDARNIEWCYGKILLIKKLMGEYLYQQIEAGWLDYDTAIQLAKDWLYNSAAQRYGFSLNS</sequence>